<sequence length="184" mass="18830">MRIMLTVLGGQGSRDVVIDGDDGATVAAVGEALSDRGPLAKVVRLPRARAPYGLSAADVPFDEPPAPRVPRPRRPERTGMGQGPADDPTGRNGTFSPRPGAGPREGNGGGPGGRHGRSVGGSGGGSGGGLRRDLAGMLWRNGRPLDPRARAATVLRDGDIVTLDPQLARATLIEEPGGVAEVRV</sequence>
<evidence type="ECO:0000256" key="1">
    <source>
        <dbReference type="SAM" id="MobiDB-lite"/>
    </source>
</evidence>
<proteinExistence type="predicted"/>
<feature type="non-terminal residue" evidence="2">
    <location>
        <position position="184"/>
    </location>
</feature>
<protein>
    <submittedName>
        <fullName evidence="2">Uncharacterized protein</fullName>
    </submittedName>
</protein>
<comment type="caution">
    <text evidence="2">The sequence shown here is derived from an EMBL/GenBank/DDBJ whole genome shotgun (WGS) entry which is preliminary data.</text>
</comment>
<name>A0A5S4GKV6_9ACTN</name>
<feature type="region of interest" description="Disordered" evidence="1">
    <location>
        <begin position="55"/>
        <end position="132"/>
    </location>
</feature>
<keyword evidence="3" id="KW-1185">Reference proteome</keyword>
<organism evidence="2 3">
    <name type="scientific">Nonomuraea zeae</name>
    <dbReference type="NCBI Taxonomy" id="1642303"/>
    <lineage>
        <taxon>Bacteria</taxon>
        <taxon>Bacillati</taxon>
        <taxon>Actinomycetota</taxon>
        <taxon>Actinomycetes</taxon>
        <taxon>Streptosporangiales</taxon>
        <taxon>Streptosporangiaceae</taxon>
        <taxon>Nonomuraea</taxon>
    </lineage>
</organism>
<dbReference type="EMBL" id="VCKX01000055">
    <property type="protein sequence ID" value="TMR33527.1"/>
    <property type="molecule type" value="Genomic_DNA"/>
</dbReference>
<gene>
    <name evidence="2" type="ORF">ETD85_19380</name>
</gene>
<dbReference type="Proteomes" id="UP000306628">
    <property type="component" value="Unassembled WGS sequence"/>
</dbReference>
<accession>A0A5S4GKV6</accession>
<evidence type="ECO:0000313" key="3">
    <source>
        <dbReference type="Proteomes" id="UP000306628"/>
    </source>
</evidence>
<evidence type="ECO:0000313" key="2">
    <source>
        <dbReference type="EMBL" id="TMR33527.1"/>
    </source>
</evidence>
<reference evidence="2 3" key="1">
    <citation type="submission" date="2019-05" db="EMBL/GenBank/DDBJ databases">
        <title>Draft genome sequence of Nonomuraea zeae DSM 100528.</title>
        <authorList>
            <person name="Saricaoglu S."/>
            <person name="Isik K."/>
        </authorList>
    </citation>
    <scope>NUCLEOTIDE SEQUENCE [LARGE SCALE GENOMIC DNA]</scope>
    <source>
        <strain evidence="2 3">DSM 100528</strain>
    </source>
</reference>
<feature type="compositionally biased region" description="Gly residues" evidence="1">
    <location>
        <begin position="103"/>
        <end position="129"/>
    </location>
</feature>
<dbReference type="AlphaFoldDB" id="A0A5S4GKV6"/>